<dbReference type="InterPro" id="IPR031975">
    <property type="entry name" value="Pilin_GH"/>
</dbReference>
<sequence length="234" mass="27399">MSESKKTEHFTSIFTLAKFPMRMVIYFSVIGAMILPSYVNKNDIISYNFIGHWFYNFISHLFYDPRDKDAIEEITTIYEIEYFQKQYYLDHNKFGDSIPEIEIKITEPGRKIHTETSLYSYRILQPMTPVQDLTQSANYDDQESMTMAISNKNIKENNRKIFAYQFKNYLGVVYTLPQTSASGETEIIFLDILCRMTKNHPLPTTMPKLINGKIQCPNGSEEWSLGKEWGMPEK</sequence>
<dbReference type="Proteomes" id="UP000641954">
    <property type="component" value="Unassembled WGS sequence"/>
</dbReference>
<evidence type="ECO:0000313" key="3">
    <source>
        <dbReference type="Proteomes" id="UP000641954"/>
    </source>
</evidence>
<dbReference type="RefSeq" id="WP_190877091.1">
    <property type="nucleotide sequence ID" value="NZ_JACJSK010000003.1"/>
</dbReference>
<reference evidence="2 3" key="1">
    <citation type="journal article" date="2020" name="ISME J.">
        <title>Comparative genomics reveals insights into cyanobacterial evolution and habitat adaptation.</title>
        <authorList>
            <person name="Chen M.Y."/>
            <person name="Teng W.K."/>
            <person name="Zhao L."/>
            <person name="Hu C.X."/>
            <person name="Zhou Y.K."/>
            <person name="Han B.P."/>
            <person name="Song L.R."/>
            <person name="Shu W.S."/>
        </authorList>
    </citation>
    <scope>NUCLEOTIDE SEQUENCE [LARGE SCALE GENOMIC DNA]</scope>
    <source>
        <strain evidence="2 3">FACHB-1370</strain>
    </source>
</reference>
<dbReference type="EMBL" id="JACJSK010000003">
    <property type="protein sequence ID" value="MBD2542787.1"/>
    <property type="molecule type" value="Genomic_DNA"/>
</dbReference>
<feature type="transmembrane region" description="Helical" evidence="1">
    <location>
        <begin position="21"/>
        <end position="39"/>
    </location>
</feature>
<protein>
    <submittedName>
        <fullName evidence="2">Uncharacterized protein</fullName>
    </submittedName>
</protein>
<proteinExistence type="predicted"/>
<keyword evidence="1" id="KW-1133">Transmembrane helix</keyword>
<comment type="caution">
    <text evidence="2">The sequence shown here is derived from an EMBL/GenBank/DDBJ whole genome shotgun (WGS) entry which is preliminary data.</text>
</comment>
<keyword evidence="3" id="KW-1185">Reference proteome</keyword>
<organism evidence="2 3">
    <name type="scientific">Planktothricoides raciborskii FACHB-1370</name>
    <dbReference type="NCBI Taxonomy" id="2949576"/>
    <lineage>
        <taxon>Bacteria</taxon>
        <taxon>Bacillati</taxon>
        <taxon>Cyanobacteriota</taxon>
        <taxon>Cyanophyceae</taxon>
        <taxon>Oscillatoriophycideae</taxon>
        <taxon>Oscillatoriales</taxon>
        <taxon>Oscillatoriaceae</taxon>
        <taxon>Planktothricoides</taxon>
    </lineage>
</organism>
<dbReference type="Pfam" id="PF16734">
    <property type="entry name" value="Pilin_GH"/>
    <property type="match status" value="1"/>
</dbReference>
<keyword evidence="1" id="KW-0472">Membrane</keyword>
<evidence type="ECO:0000313" key="2">
    <source>
        <dbReference type="EMBL" id="MBD2542787.1"/>
    </source>
</evidence>
<evidence type="ECO:0000256" key="1">
    <source>
        <dbReference type="SAM" id="Phobius"/>
    </source>
</evidence>
<accession>A0ABR8E874</accession>
<keyword evidence="1" id="KW-0812">Transmembrane</keyword>
<name>A0ABR8E874_9CYAN</name>
<gene>
    <name evidence="2" type="ORF">H6G72_02710</name>
</gene>